<evidence type="ECO:0000256" key="5">
    <source>
        <dbReference type="ARBA" id="ARBA00022741"/>
    </source>
</evidence>
<name>H0E6G2_9ACTN</name>
<evidence type="ECO:0000256" key="2">
    <source>
        <dbReference type="ARBA" id="ARBA00012438"/>
    </source>
</evidence>
<dbReference type="PANTHER" id="PTHR24421">
    <property type="entry name" value="NITRATE/NITRITE SENSOR PROTEIN NARX-RELATED"/>
    <property type="match status" value="1"/>
</dbReference>
<feature type="transmembrane region" description="Helical" evidence="9">
    <location>
        <begin position="105"/>
        <end position="124"/>
    </location>
</feature>
<dbReference type="EC" id="2.7.13.3" evidence="2"/>
<dbReference type="InterPro" id="IPR050482">
    <property type="entry name" value="Sensor_HK_TwoCompSys"/>
</dbReference>
<keyword evidence="13" id="KW-1185">Reference proteome</keyword>
<keyword evidence="5" id="KW-0547">Nucleotide-binding</keyword>
<dbReference type="PANTHER" id="PTHR24421:SF10">
    <property type="entry name" value="NITRATE_NITRITE SENSOR PROTEIN NARQ"/>
    <property type="match status" value="1"/>
</dbReference>
<evidence type="ECO:0000259" key="11">
    <source>
        <dbReference type="Pfam" id="PF07730"/>
    </source>
</evidence>
<evidence type="ECO:0000256" key="8">
    <source>
        <dbReference type="ARBA" id="ARBA00023012"/>
    </source>
</evidence>
<dbReference type="GO" id="GO:0000155">
    <property type="term" value="F:phosphorelay sensor kinase activity"/>
    <property type="evidence" value="ECO:0007669"/>
    <property type="project" value="InterPro"/>
</dbReference>
<keyword evidence="7" id="KW-0067">ATP-binding</keyword>
<dbReference type="PATRIC" id="fig|1097667.3.peg.2393"/>
<dbReference type="InterPro" id="IPR036890">
    <property type="entry name" value="HATPase_C_sf"/>
</dbReference>
<dbReference type="Pfam" id="PF07730">
    <property type="entry name" value="HisKA_3"/>
    <property type="match status" value="1"/>
</dbReference>
<dbReference type="Gene3D" id="1.20.5.1930">
    <property type="match status" value="1"/>
</dbReference>
<evidence type="ECO:0000256" key="4">
    <source>
        <dbReference type="ARBA" id="ARBA00022679"/>
    </source>
</evidence>
<keyword evidence="9" id="KW-1133">Transmembrane helix</keyword>
<feature type="transmembrane region" description="Helical" evidence="9">
    <location>
        <begin position="35"/>
        <end position="52"/>
    </location>
</feature>
<evidence type="ECO:0000256" key="1">
    <source>
        <dbReference type="ARBA" id="ARBA00000085"/>
    </source>
</evidence>
<dbReference type="GO" id="GO:0046983">
    <property type="term" value="F:protein dimerization activity"/>
    <property type="evidence" value="ECO:0007669"/>
    <property type="project" value="InterPro"/>
</dbReference>
<evidence type="ECO:0000259" key="10">
    <source>
        <dbReference type="Pfam" id="PF02518"/>
    </source>
</evidence>
<dbReference type="Proteomes" id="UP000005143">
    <property type="component" value="Unassembled WGS sequence"/>
</dbReference>
<keyword evidence="4" id="KW-0808">Transferase</keyword>
<feature type="domain" description="Signal transduction histidine kinase subgroup 3 dimerisation and phosphoacceptor" evidence="11">
    <location>
        <begin position="179"/>
        <end position="241"/>
    </location>
</feature>
<keyword evidence="9" id="KW-0472">Membrane</keyword>
<evidence type="ECO:0000313" key="12">
    <source>
        <dbReference type="EMBL" id="EHN10751.1"/>
    </source>
</evidence>
<keyword evidence="9" id="KW-0812">Transmembrane</keyword>
<evidence type="ECO:0000256" key="3">
    <source>
        <dbReference type="ARBA" id="ARBA00022553"/>
    </source>
</evidence>
<proteinExistence type="predicted"/>
<dbReference type="OrthoDB" id="227596at2"/>
<evidence type="ECO:0000256" key="9">
    <source>
        <dbReference type="SAM" id="Phobius"/>
    </source>
</evidence>
<dbReference type="RefSeq" id="WP_007575331.1">
    <property type="nucleotide sequence ID" value="NZ_AGUD01000203.1"/>
</dbReference>
<dbReference type="CDD" id="cd16917">
    <property type="entry name" value="HATPase_UhpB-NarQ-NarX-like"/>
    <property type="match status" value="1"/>
</dbReference>
<dbReference type="InterPro" id="IPR003594">
    <property type="entry name" value="HATPase_dom"/>
</dbReference>
<comment type="caution">
    <text evidence="12">The sequence shown here is derived from an EMBL/GenBank/DDBJ whole genome shotgun (WGS) entry which is preliminary data.</text>
</comment>
<protein>
    <recommendedName>
        <fullName evidence="2">histidine kinase</fullName>
        <ecNumber evidence="2">2.7.13.3</ecNumber>
    </recommendedName>
</protein>
<dbReference type="AlphaFoldDB" id="H0E6G2"/>
<reference evidence="12 13" key="1">
    <citation type="journal article" date="2013" name="Biodegradation">
        <title>Quantitative proteomic analysis of ibuprofen-degrading Patulibacter sp. strain I11.</title>
        <authorList>
            <person name="Almeida B."/>
            <person name="Kjeldal H."/>
            <person name="Lolas I."/>
            <person name="Knudsen A.D."/>
            <person name="Carvalho G."/>
            <person name="Nielsen K.L."/>
            <person name="Barreto Crespo M.T."/>
            <person name="Stensballe A."/>
            <person name="Nielsen J.L."/>
        </authorList>
    </citation>
    <scope>NUCLEOTIDE SEQUENCE [LARGE SCALE GENOMIC DNA]</scope>
    <source>
        <strain evidence="12 13">I11</strain>
    </source>
</reference>
<dbReference type="EMBL" id="AGUD01000203">
    <property type="protein sequence ID" value="EHN10751.1"/>
    <property type="molecule type" value="Genomic_DNA"/>
</dbReference>
<evidence type="ECO:0000256" key="7">
    <source>
        <dbReference type="ARBA" id="ARBA00022840"/>
    </source>
</evidence>
<accession>H0E6G2</accession>
<feature type="domain" description="Histidine kinase/HSP90-like ATPase" evidence="10">
    <location>
        <begin position="291"/>
        <end position="381"/>
    </location>
</feature>
<dbReference type="InterPro" id="IPR011712">
    <property type="entry name" value="Sig_transdc_His_kin_sub3_dim/P"/>
</dbReference>
<gene>
    <name evidence="12" type="ORF">PAI11_24120</name>
</gene>
<dbReference type="Gene3D" id="3.30.565.10">
    <property type="entry name" value="Histidine kinase-like ATPase, C-terminal domain"/>
    <property type="match status" value="1"/>
</dbReference>
<feature type="transmembrane region" description="Helical" evidence="9">
    <location>
        <begin position="130"/>
        <end position="147"/>
    </location>
</feature>
<sequence>MIAAAVRWRPLDVALALLLGAVAIAEALVDRPPGGVVAHLLLAAPITAIVLLRRSWPVTAMLACAATAVVKGAVSGFEQPSSAAWLLALVVAYGGGRDGRGRSTLGGLALMIVVLEATWIAYADATATDYFYPAFFVVLAFAAGRMTRQHVRLGADLHETAARAQERAEHERELARAHERRRIAREMHDVIAHSVSVMVVQAGGARRILDRDPARAQAAAALVEQTGRETLGELRTLLGAIDGGGPDAAIAPPAPSLERVEELIGRARAAGLEVTLEQAGRTSPLPAGVDMAAYRIVQEALTNVLRHAGPVPTVVVVRRSRDALEVEVRNVAGSGSPGALSRPGGHGLLGMVERAGLYGGRLDAGPQPGGGFAVRARLPLSERMEIPV</sequence>
<dbReference type="SUPFAM" id="SSF55874">
    <property type="entry name" value="ATPase domain of HSP90 chaperone/DNA topoisomerase II/histidine kinase"/>
    <property type="match status" value="1"/>
</dbReference>
<organism evidence="12 13">
    <name type="scientific">Patulibacter medicamentivorans</name>
    <dbReference type="NCBI Taxonomy" id="1097667"/>
    <lineage>
        <taxon>Bacteria</taxon>
        <taxon>Bacillati</taxon>
        <taxon>Actinomycetota</taxon>
        <taxon>Thermoleophilia</taxon>
        <taxon>Solirubrobacterales</taxon>
        <taxon>Patulibacteraceae</taxon>
        <taxon>Patulibacter</taxon>
    </lineage>
</organism>
<comment type="catalytic activity">
    <reaction evidence="1">
        <text>ATP + protein L-histidine = ADP + protein N-phospho-L-histidine.</text>
        <dbReference type="EC" id="2.7.13.3"/>
    </reaction>
</comment>
<keyword evidence="6 12" id="KW-0418">Kinase</keyword>
<dbReference type="Pfam" id="PF02518">
    <property type="entry name" value="HATPase_c"/>
    <property type="match status" value="1"/>
</dbReference>
<evidence type="ECO:0000313" key="13">
    <source>
        <dbReference type="Proteomes" id="UP000005143"/>
    </source>
</evidence>
<dbReference type="GO" id="GO:0005524">
    <property type="term" value="F:ATP binding"/>
    <property type="evidence" value="ECO:0007669"/>
    <property type="project" value="UniProtKB-KW"/>
</dbReference>
<keyword evidence="3" id="KW-0597">Phosphoprotein</keyword>
<keyword evidence="8" id="KW-0902">Two-component regulatory system</keyword>
<evidence type="ECO:0000256" key="6">
    <source>
        <dbReference type="ARBA" id="ARBA00022777"/>
    </source>
</evidence>
<dbReference type="GO" id="GO:0016020">
    <property type="term" value="C:membrane"/>
    <property type="evidence" value="ECO:0007669"/>
    <property type="project" value="InterPro"/>
</dbReference>